<accession>A0A9P6WP22</accession>
<feature type="domain" description="Tyrosine specific protein phosphatases" evidence="17">
    <location>
        <begin position="254"/>
        <end position="319"/>
    </location>
</feature>
<sequence length="761" mass="86794">MTKEEIAPIEFLKNKIYLVVSDEKPEDTEDFVYFTIEDSLPYNNFNLDFGPLHAGHLYRFAVALHKILNEPKNKNKCVGFYSSNDSKQRTNAACILCCYMVLVQNWAPHQVLLPIAQVDPPFMTFRDAGYSHADFEISIQDVVYGVWRAKERNLLDMRSFNLEEYEQYERVDQGDLNILANDFIPFASPKQSRPGAPLNEPFKKVLEFFTEQNVKLVIRLNSHLYDKREFTKQNMQHIDMIFEDGTCPTMSFVQKFIGAAETIISKGGKVAVHCKAGLGRTGCLIGAYLIYTHGFTANECIAYMRMIRPGMVVGPQQHWLYLHQNEFRDWRHTMVLDTIPDDFIGGLFPLISYEEYKKRELENENEFNGSEDSSDDQMNFKNDQLIRTPVRRRKISNGLKVMTKAVPMASPGQPRKYRSLDNPVQAYANSDEEDAYTSTINHSHNQSIVSEDKENKESRSNNGSPYYKKTVTTTTTTISSANSPIASSRTREDLNSLKIGKQRKTLIHSSKPRSRVSSSSEKIIGGSGILCNKSVAISQPISPQKQMIEFKQVPIKQLYHLSIFMLPNVQFDPDYTALVYYQIAPENPEGNVYNNNAQMMQSDFKLLGFLNDVKQSAIFKINPGNIDTNKIMQASTQDEGDIDMESGISEIEERETISMIIGISIEPNQSATQQLDCLRVTRDNNVSNNNPIVKSIPSTQPVQTQSNLYVMSNKIIGNAYNYLSSFTDENNKVSITKFNNWWDKFKAKMNNDPNYLQTLED</sequence>
<keyword evidence="8" id="KW-0498">Mitosis</keyword>
<dbReference type="GO" id="GO:0005737">
    <property type="term" value="C:cytoplasm"/>
    <property type="evidence" value="ECO:0007669"/>
    <property type="project" value="UniProtKB-SubCell"/>
</dbReference>
<dbReference type="GO" id="GO:0033554">
    <property type="term" value="P:cellular response to stress"/>
    <property type="evidence" value="ECO:0007669"/>
    <property type="project" value="UniProtKB-ARBA"/>
</dbReference>
<evidence type="ECO:0000313" key="18">
    <source>
        <dbReference type="EMBL" id="KAG0690675.1"/>
    </source>
</evidence>
<evidence type="ECO:0000313" key="19">
    <source>
        <dbReference type="Proteomes" id="UP000697127"/>
    </source>
</evidence>
<evidence type="ECO:0000256" key="11">
    <source>
        <dbReference type="ARBA" id="ARBA00023242"/>
    </source>
</evidence>
<dbReference type="OrthoDB" id="5632at2759"/>
<dbReference type="Pfam" id="PF00782">
    <property type="entry name" value="DSPc"/>
    <property type="match status" value="1"/>
</dbReference>
<dbReference type="PANTHER" id="PTHR23339">
    <property type="entry name" value="TYROSINE SPECIFIC PROTEIN PHOSPHATASE AND DUAL SPECIFICITY PROTEIN PHOSPHATASE"/>
    <property type="match status" value="1"/>
</dbReference>
<keyword evidence="13" id="KW-0131">Cell cycle</keyword>
<dbReference type="InterPro" id="IPR000387">
    <property type="entry name" value="Tyr_Pase_dom"/>
</dbReference>
<evidence type="ECO:0000259" key="16">
    <source>
        <dbReference type="PROSITE" id="PS50054"/>
    </source>
</evidence>
<evidence type="ECO:0000256" key="10">
    <source>
        <dbReference type="ARBA" id="ARBA00022912"/>
    </source>
</evidence>
<evidence type="ECO:0000256" key="9">
    <source>
        <dbReference type="ARBA" id="ARBA00022801"/>
    </source>
</evidence>
<evidence type="ECO:0000256" key="8">
    <source>
        <dbReference type="ARBA" id="ARBA00022776"/>
    </source>
</evidence>
<dbReference type="InterPro" id="IPR003595">
    <property type="entry name" value="Tyr_Pase_cat"/>
</dbReference>
<dbReference type="CDD" id="cd17657">
    <property type="entry name" value="CDC14_N"/>
    <property type="match status" value="1"/>
</dbReference>
<comment type="caution">
    <text evidence="18">The sequence shown here is derived from an EMBL/GenBank/DDBJ whole genome shotgun (WGS) entry which is preliminary data.</text>
</comment>
<dbReference type="EMBL" id="PUHW01000022">
    <property type="protein sequence ID" value="KAG0690675.1"/>
    <property type="molecule type" value="Genomic_DNA"/>
</dbReference>
<proteinExistence type="inferred from homology"/>
<reference evidence="18" key="1">
    <citation type="submission" date="2020-11" db="EMBL/GenBank/DDBJ databases">
        <title>Kefir isolates.</title>
        <authorList>
            <person name="Marcisauskas S."/>
            <person name="Kim Y."/>
            <person name="Blasche S."/>
        </authorList>
    </citation>
    <scope>NUCLEOTIDE SEQUENCE</scope>
    <source>
        <strain evidence="18">Olga-1</strain>
    </source>
</reference>
<keyword evidence="7 18" id="KW-0132">Cell division</keyword>
<comment type="subcellular location">
    <subcellularLocation>
        <location evidence="2">Cytoplasm</location>
    </subcellularLocation>
    <subcellularLocation>
        <location evidence="1">Nucleus</location>
    </subcellularLocation>
</comment>
<keyword evidence="12" id="KW-0469">Meiosis</keyword>
<protein>
    <recommendedName>
        <fullName evidence="14">Tyrosine-protein phosphatase CDC14</fullName>
        <ecNumber evidence="4">3.1.3.48</ecNumber>
    </recommendedName>
</protein>
<dbReference type="AlphaFoldDB" id="A0A9P6WP22"/>
<dbReference type="Pfam" id="PF21057">
    <property type="entry name" value="Hikeshi-like_C"/>
    <property type="match status" value="1"/>
</dbReference>
<evidence type="ECO:0000259" key="17">
    <source>
        <dbReference type="PROSITE" id="PS50056"/>
    </source>
</evidence>
<dbReference type="InterPro" id="IPR029260">
    <property type="entry name" value="DSPn"/>
</dbReference>
<dbReference type="GO" id="GO:0005730">
    <property type="term" value="C:nucleolus"/>
    <property type="evidence" value="ECO:0007669"/>
    <property type="project" value="UniProtKB-ARBA"/>
</dbReference>
<dbReference type="GO" id="GO:0007096">
    <property type="term" value="P:regulation of exit from mitosis"/>
    <property type="evidence" value="ECO:0007669"/>
    <property type="project" value="UniProtKB-ARBA"/>
</dbReference>
<dbReference type="InterPro" id="IPR050561">
    <property type="entry name" value="PTP"/>
</dbReference>
<dbReference type="PROSITE" id="PS50056">
    <property type="entry name" value="TYR_PHOSPHATASE_2"/>
    <property type="match status" value="1"/>
</dbReference>
<keyword evidence="19" id="KW-1185">Reference proteome</keyword>
<dbReference type="SMART" id="SM00404">
    <property type="entry name" value="PTPc_motif"/>
    <property type="match status" value="1"/>
</dbReference>
<keyword evidence="10" id="KW-0904">Protein phosphatase</keyword>
<name>A0A9P6WP22_9ASCO</name>
<dbReference type="GO" id="GO:0032954">
    <property type="term" value="P:regulation of cytokinetic process"/>
    <property type="evidence" value="ECO:0007669"/>
    <property type="project" value="UniProtKB-ARBA"/>
</dbReference>
<dbReference type="FunFam" id="3.90.190.10:FF:000038">
    <property type="entry name" value="Tyrosine-protein phosphatase CDC14"/>
    <property type="match status" value="1"/>
</dbReference>
<organism evidence="18 19">
    <name type="scientific">Pichia californica</name>
    <dbReference type="NCBI Taxonomy" id="460514"/>
    <lineage>
        <taxon>Eukaryota</taxon>
        <taxon>Fungi</taxon>
        <taxon>Dikarya</taxon>
        <taxon>Ascomycota</taxon>
        <taxon>Saccharomycotina</taxon>
        <taxon>Pichiomycetes</taxon>
        <taxon>Pichiales</taxon>
        <taxon>Pichiaceae</taxon>
        <taxon>Pichia</taxon>
    </lineage>
</organism>
<dbReference type="Proteomes" id="UP000697127">
    <property type="component" value="Unassembled WGS sequence"/>
</dbReference>
<dbReference type="InterPro" id="IPR008493">
    <property type="entry name" value="Hikeshi-like_N"/>
</dbReference>
<evidence type="ECO:0000256" key="13">
    <source>
        <dbReference type="ARBA" id="ARBA00023306"/>
    </source>
</evidence>
<feature type="domain" description="Tyrosine-protein phosphatase" evidence="16">
    <location>
        <begin position="182"/>
        <end position="333"/>
    </location>
</feature>
<evidence type="ECO:0000256" key="7">
    <source>
        <dbReference type="ARBA" id="ARBA00022618"/>
    </source>
</evidence>
<dbReference type="SUPFAM" id="SSF52799">
    <property type="entry name" value="(Phosphotyrosine protein) phosphatases II"/>
    <property type="match status" value="2"/>
</dbReference>
<dbReference type="InterPro" id="IPR020422">
    <property type="entry name" value="TYR_PHOSPHATASE_DUAL_dom"/>
</dbReference>
<gene>
    <name evidence="18" type="primary">CDC14</name>
    <name evidence="18" type="ORF">C6P40_001898</name>
</gene>
<dbReference type="GO" id="GO:0051301">
    <property type="term" value="P:cell division"/>
    <property type="evidence" value="ECO:0007669"/>
    <property type="project" value="UniProtKB-KW"/>
</dbReference>
<dbReference type="GO" id="GO:0005816">
    <property type="term" value="C:spindle pole body"/>
    <property type="evidence" value="ECO:0007669"/>
    <property type="project" value="UniProtKB-ARBA"/>
</dbReference>
<dbReference type="GO" id="GO:0000278">
    <property type="term" value="P:mitotic cell cycle"/>
    <property type="evidence" value="ECO:0007669"/>
    <property type="project" value="UniProtKB-ARBA"/>
</dbReference>
<feature type="region of interest" description="Disordered" evidence="15">
    <location>
        <begin position="442"/>
        <end position="470"/>
    </location>
</feature>
<keyword evidence="9" id="KW-0378">Hydrolase</keyword>
<comment type="similarity">
    <text evidence="3">Belongs to the protein-tyrosine phosphatase family. Non-receptor class CDC14 subfamily.</text>
</comment>
<dbReference type="GO" id="GO:0051321">
    <property type="term" value="P:meiotic cell cycle"/>
    <property type="evidence" value="ECO:0007669"/>
    <property type="project" value="UniProtKB-KW"/>
</dbReference>
<keyword evidence="11" id="KW-0539">Nucleus</keyword>
<dbReference type="GO" id="GO:0004725">
    <property type="term" value="F:protein tyrosine phosphatase activity"/>
    <property type="evidence" value="ECO:0007669"/>
    <property type="project" value="UniProtKB-EC"/>
</dbReference>
<dbReference type="InterPro" id="IPR048364">
    <property type="entry name" value="Hikeshi-like_C"/>
</dbReference>
<dbReference type="PROSITE" id="PS00383">
    <property type="entry name" value="TYR_PHOSPHATASE_1"/>
    <property type="match status" value="1"/>
</dbReference>
<evidence type="ECO:0000256" key="1">
    <source>
        <dbReference type="ARBA" id="ARBA00004123"/>
    </source>
</evidence>
<dbReference type="Pfam" id="PF05603">
    <property type="entry name" value="Hikeshi-like_N"/>
    <property type="match status" value="1"/>
</dbReference>
<dbReference type="EC" id="3.1.3.48" evidence="4"/>
<dbReference type="InterPro" id="IPR000340">
    <property type="entry name" value="Dual-sp_phosphatase_cat-dom"/>
</dbReference>
<evidence type="ECO:0000256" key="12">
    <source>
        <dbReference type="ARBA" id="ARBA00023254"/>
    </source>
</evidence>
<dbReference type="PROSITE" id="PS50054">
    <property type="entry name" value="TYR_PHOSPHATASE_DUAL"/>
    <property type="match status" value="1"/>
</dbReference>
<evidence type="ECO:0000256" key="3">
    <source>
        <dbReference type="ARBA" id="ARBA00007315"/>
    </source>
</evidence>
<keyword evidence="5" id="KW-0963">Cytoplasm</keyword>
<dbReference type="InterPro" id="IPR016130">
    <property type="entry name" value="Tyr_Pase_AS"/>
</dbReference>
<evidence type="ECO:0000256" key="14">
    <source>
        <dbReference type="ARBA" id="ARBA00069949"/>
    </source>
</evidence>
<evidence type="ECO:0000256" key="2">
    <source>
        <dbReference type="ARBA" id="ARBA00004496"/>
    </source>
</evidence>
<dbReference type="Gene3D" id="3.90.190.10">
    <property type="entry name" value="Protein tyrosine phosphatase superfamily"/>
    <property type="match status" value="2"/>
</dbReference>
<evidence type="ECO:0000256" key="5">
    <source>
        <dbReference type="ARBA" id="ARBA00022490"/>
    </source>
</evidence>
<dbReference type="InterPro" id="IPR029021">
    <property type="entry name" value="Prot-tyrosine_phosphatase-like"/>
</dbReference>
<dbReference type="SMART" id="SM00195">
    <property type="entry name" value="DSPc"/>
    <property type="match status" value="1"/>
</dbReference>
<evidence type="ECO:0000256" key="6">
    <source>
        <dbReference type="ARBA" id="ARBA00022553"/>
    </source>
</evidence>
<evidence type="ECO:0000256" key="15">
    <source>
        <dbReference type="SAM" id="MobiDB-lite"/>
    </source>
</evidence>
<dbReference type="Pfam" id="PF14671">
    <property type="entry name" value="DSPn"/>
    <property type="match status" value="1"/>
</dbReference>
<evidence type="ECO:0000256" key="4">
    <source>
        <dbReference type="ARBA" id="ARBA00013064"/>
    </source>
</evidence>
<keyword evidence="6" id="KW-0597">Phosphoprotein</keyword>
<feature type="compositionally biased region" description="Basic and acidic residues" evidence="15">
    <location>
        <begin position="450"/>
        <end position="459"/>
    </location>
</feature>